<sequence>VSGAAGGAEGGAQKETAPQRAGRPQSRGRFSGFGRSAVAPTKGGSLSLPLSLSA</sequence>
<dbReference type="Proteomes" id="UP000654075">
    <property type="component" value="Unassembled WGS sequence"/>
</dbReference>
<name>A0A813DXD3_POLGL</name>
<dbReference type="EMBL" id="CAJNNV010006862">
    <property type="protein sequence ID" value="CAE8594187.1"/>
    <property type="molecule type" value="Genomic_DNA"/>
</dbReference>
<organism evidence="2 3">
    <name type="scientific">Polarella glacialis</name>
    <name type="common">Dinoflagellate</name>
    <dbReference type="NCBI Taxonomy" id="89957"/>
    <lineage>
        <taxon>Eukaryota</taxon>
        <taxon>Sar</taxon>
        <taxon>Alveolata</taxon>
        <taxon>Dinophyceae</taxon>
        <taxon>Suessiales</taxon>
        <taxon>Suessiaceae</taxon>
        <taxon>Polarella</taxon>
    </lineage>
</organism>
<keyword evidence="3" id="KW-1185">Reference proteome</keyword>
<feature type="compositionally biased region" description="Gly residues" evidence="1">
    <location>
        <begin position="1"/>
        <end position="10"/>
    </location>
</feature>
<reference evidence="2" key="1">
    <citation type="submission" date="2021-02" db="EMBL/GenBank/DDBJ databases">
        <authorList>
            <person name="Dougan E. K."/>
            <person name="Rhodes N."/>
            <person name="Thang M."/>
            <person name="Chan C."/>
        </authorList>
    </citation>
    <scope>NUCLEOTIDE SEQUENCE</scope>
</reference>
<gene>
    <name evidence="2" type="ORF">PGLA1383_LOCUS12757</name>
</gene>
<evidence type="ECO:0000256" key="1">
    <source>
        <dbReference type="SAM" id="MobiDB-lite"/>
    </source>
</evidence>
<protein>
    <submittedName>
        <fullName evidence="2">Uncharacterized protein</fullName>
    </submittedName>
</protein>
<evidence type="ECO:0000313" key="2">
    <source>
        <dbReference type="EMBL" id="CAE8594187.1"/>
    </source>
</evidence>
<comment type="caution">
    <text evidence="2">The sequence shown here is derived from an EMBL/GenBank/DDBJ whole genome shotgun (WGS) entry which is preliminary data.</text>
</comment>
<dbReference type="AlphaFoldDB" id="A0A813DXD3"/>
<feature type="compositionally biased region" description="Low complexity" evidence="1">
    <location>
        <begin position="45"/>
        <end position="54"/>
    </location>
</feature>
<accession>A0A813DXD3</accession>
<feature type="non-terminal residue" evidence="2">
    <location>
        <position position="54"/>
    </location>
</feature>
<evidence type="ECO:0000313" key="3">
    <source>
        <dbReference type="Proteomes" id="UP000654075"/>
    </source>
</evidence>
<feature type="non-terminal residue" evidence="2">
    <location>
        <position position="1"/>
    </location>
</feature>
<proteinExistence type="predicted"/>
<feature type="region of interest" description="Disordered" evidence="1">
    <location>
        <begin position="1"/>
        <end position="54"/>
    </location>
</feature>